<accession>W5Z3N8</accession>
<sequence length="210" mass="23058">MNKYLPKIDDLRARVLDTETLLHFMRDRENLQNMLDHGSPADPIRAMLDSAYNSISEANEFCIELQEASEKDFLAEYKAAAIEAMDNARALMPGRGPGEDPGSDHPEALADIQAPIKESGNLDTSQSALSPTDNRLKELSDELQKAADTSAAVSKVIESFMIERTYQSCPDWVESDFLLGGLIQANGILGSHICHLVESISYAREQGGES</sequence>
<evidence type="ECO:0000313" key="2">
    <source>
        <dbReference type="Proteomes" id="UP000035081"/>
    </source>
</evidence>
<dbReference type="AlphaFoldDB" id="W5Z3N8"/>
<name>W5Z3N8_9GAMM</name>
<dbReference type="EMBL" id="CP007152">
    <property type="protein sequence ID" value="AHI33093.1"/>
    <property type="molecule type" value="Genomic_DNA"/>
</dbReference>
<evidence type="ECO:0000313" key="1">
    <source>
        <dbReference type="EMBL" id="AHI33093.1"/>
    </source>
</evidence>
<organism evidence="1 2">
    <name type="scientific">Marinobacter salarius</name>
    <dbReference type="NCBI Taxonomy" id="1420917"/>
    <lineage>
        <taxon>Bacteria</taxon>
        <taxon>Pseudomonadati</taxon>
        <taxon>Pseudomonadota</taxon>
        <taxon>Gammaproteobacteria</taxon>
        <taxon>Pseudomonadales</taxon>
        <taxon>Marinobacteraceae</taxon>
        <taxon>Marinobacter</taxon>
    </lineage>
</organism>
<protein>
    <submittedName>
        <fullName evidence="1">Uncharacterized protein</fullName>
    </submittedName>
</protein>
<dbReference type="KEGG" id="msr:AU15_07765"/>
<reference evidence="1 2" key="1">
    <citation type="journal article" date="2014" name="Genome Announc.">
        <title>Draft Genome Sequences of Marinobacter similis A3d10T and Marinobacter salarius R9SW1T.</title>
        <authorList>
            <person name="Ivanova E.P."/>
            <person name="Ng H.J."/>
            <person name="Webb H.K."/>
            <person name="Feng G."/>
            <person name="Oshima K."/>
            <person name="Hattori M."/>
            <person name="Ohkuma M."/>
            <person name="Sergeev A.F."/>
            <person name="Mikhailov V.V."/>
            <person name="Crawford R.J."/>
            <person name="Sawabe T."/>
        </authorList>
    </citation>
    <scope>NUCLEOTIDE SEQUENCE [LARGE SCALE GENOMIC DNA]</scope>
    <source>
        <strain evidence="2">A3d10 and R9SW1</strain>
    </source>
</reference>
<dbReference type="HOGENOM" id="CLU_1308920_0_0_6"/>
<dbReference type="Proteomes" id="UP000035081">
    <property type="component" value="Chromosome"/>
</dbReference>
<proteinExistence type="predicted"/>
<gene>
    <name evidence="1" type="ORF">AU15_07765</name>
</gene>